<feature type="repeat" description="WD" evidence="4">
    <location>
        <begin position="961"/>
        <end position="999"/>
    </location>
</feature>
<feature type="compositionally biased region" description="Basic residues" evidence="5">
    <location>
        <begin position="185"/>
        <end position="198"/>
    </location>
</feature>
<reference evidence="7" key="1">
    <citation type="journal article" date="2020" name="Stud. Mycol.">
        <title>101 Dothideomycetes genomes: a test case for predicting lifestyles and emergence of pathogens.</title>
        <authorList>
            <person name="Haridas S."/>
            <person name="Albert R."/>
            <person name="Binder M."/>
            <person name="Bloem J."/>
            <person name="Labutti K."/>
            <person name="Salamov A."/>
            <person name="Andreopoulos B."/>
            <person name="Baker S."/>
            <person name="Barry K."/>
            <person name="Bills G."/>
            <person name="Bluhm B."/>
            <person name="Cannon C."/>
            <person name="Castanera R."/>
            <person name="Culley D."/>
            <person name="Daum C."/>
            <person name="Ezra D."/>
            <person name="Gonzalez J."/>
            <person name="Henrissat B."/>
            <person name="Kuo A."/>
            <person name="Liang C."/>
            <person name="Lipzen A."/>
            <person name="Lutzoni F."/>
            <person name="Magnuson J."/>
            <person name="Mondo S."/>
            <person name="Nolan M."/>
            <person name="Ohm R."/>
            <person name="Pangilinan J."/>
            <person name="Park H.-J."/>
            <person name="Ramirez L."/>
            <person name="Alfaro M."/>
            <person name="Sun H."/>
            <person name="Tritt A."/>
            <person name="Yoshinaga Y."/>
            <person name="Zwiers L.-H."/>
            <person name="Turgeon B."/>
            <person name="Goodwin S."/>
            <person name="Spatafora J."/>
            <person name="Crous P."/>
            <person name="Grigoriev I."/>
        </authorList>
    </citation>
    <scope>NUCLEOTIDE SEQUENCE</scope>
    <source>
        <strain evidence="7">CBS 379.55</strain>
    </source>
</reference>
<sequence length="1071" mass="118069">MSLRDSCWPPPEGSSQHARRRRVSCSGSSSVGQLRLARPTKTTVVTTTTRTYITLPPLVINPPENLRERDPRQYPLASARPPEVIERFRFKYNGHDALFQTVDNEEGVRDALLEHHELNSELDVSNGQLKTETTHISEPDFATPAHARSAALPRSVHWIGPPDAPSAASYERSPPSLAVAAKMAGRQRSRRHHRKPRERPRSRDREGSFTIEDAVDPVLVTPDTDTGVLPDAPAGVPHSTTGPKPKGPAETPPVDKSFTRMEETLERPDSVWEQERGSSTSMLPPGDDDRLGVIRPLVETDTDDQSFLDGRVETPYIASPGLGGPSVRPRRLPPLDTVSAQDVCLPSPSLSPITAAAHVAHNHSAVFTGGPGRRGGGLTHVSSRDATRLARSAQGDQLIPTDLARLSDETAVSAEASSAPTLMSIPSMIDSFDALPDQMKTFVLYEMLRRCPRPTLHFVADTVNTALKCDFLDLLPLELSLNIIRYLDLKSLCNAAQVSKKWRTIIDTDEAAWKELFERDGYTLPPGELERAIKEGWGWQYPHSSESWERDLRPSSSAARSDADYATTTSSLASLSGSDRLALRSSSGRLKRKATTKQSSSRKRKKGDNSSRSKIASFRKPALHEGPNVLAEIAVAAVPSPNIGLESLRCMHLFKSIYQRHHLIRKSWMEEDSKPKHIAFRAHQRHVVTCLQFDTDKILTGSDDTNINVYDTKTGALRNRLDGHEGGVWALQYEGNTLVSGSTDRSVRVWDIEKGKCTAVFNGHTSTVRCLVILKPTQVGEAADGQPIMMPKEPLIITGSRDSTLRVWRLPSQSGSKTALQTGPPVYHDNDNPYFIRILSGHSHSVRAIAAHGDVLVSGSYDTTVRVWRISTGETIHQLHGHAQKVYSVVLDHARNRCISGSMDTSVKVWCLETGTCMFNLEGHASLVGLLDLSYDRLVSAAADSTLRIWDPDTGECKSTLRAHTGAITCFQHDAQKVISGSDRTLKMWNVKTGKFVKDLLTDLNAVWQVKFNERRCVAAVQRDNMTYIEVLDFGASRDGVPPDQLGRRIAVNSRGQEVEDSEDVVEADPV</sequence>
<proteinExistence type="inferred from homology"/>
<evidence type="ECO:0000256" key="4">
    <source>
        <dbReference type="PROSITE-ProRule" id="PRU00221"/>
    </source>
</evidence>
<dbReference type="PROSITE" id="PS50082">
    <property type="entry name" value="WD_REPEATS_2"/>
    <property type="match status" value="6"/>
</dbReference>
<feature type="region of interest" description="Disordered" evidence="5">
    <location>
        <begin position="1"/>
        <end position="39"/>
    </location>
</feature>
<dbReference type="Gene3D" id="1.20.1280.50">
    <property type="match status" value="1"/>
</dbReference>
<feature type="region of interest" description="Disordered" evidence="5">
    <location>
        <begin position="580"/>
        <end position="619"/>
    </location>
</feature>
<dbReference type="PROSITE" id="PS00678">
    <property type="entry name" value="WD_REPEATS_1"/>
    <property type="match status" value="1"/>
</dbReference>
<feature type="repeat" description="WD" evidence="4">
    <location>
        <begin position="839"/>
        <end position="878"/>
    </location>
</feature>
<accession>A0A6A6JMI8</accession>
<comment type="similarity">
    <text evidence="1">Belongs to the WD repeat MET30/SCONB/SCON-2 family.</text>
</comment>
<dbReference type="PRINTS" id="PR00320">
    <property type="entry name" value="GPROTEINBRPT"/>
</dbReference>
<dbReference type="InterPro" id="IPR020472">
    <property type="entry name" value="WD40_PAC1"/>
</dbReference>
<evidence type="ECO:0000259" key="6">
    <source>
        <dbReference type="PROSITE" id="PS50181"/>
    </source>
</evidence>
<evidence type="ECO:0000313" key="7">
    <source>
        <dbReference type="EMBL" id="KAF2276876.1"/>
    </source>
</evidence>
<feature type="domain" description="F-box" evidence="6">
    <location>
        <begin position="469"/>
        <end position="516"/>
    </location>
</feature>
<dbReference type="InterPro" id="IPR019775">
    <property type="entry name" value="WD40_repeat_CS"/>
</dbReference>
<feature type="repeat" description="WD" evidence="4">
    <location>
        <begin position="921"/>
        <end position="960"/>
    </location>
</feature>
<dbReference type="EMBL" id="ML986492">
    <property type="protein sequence ID" value="KAF2276876.1"/>
    <property type="molecule type" value="Genomic_DNA"/>
</dbReference>
<keyword evidence="3" id="KW-0677">Repeat</keyword>
<keyword evidence="8" id="KW-1185">Reference proteome</keyword>
<dbReference type="RefSeq" id="XP_033654415.1">
    <property type="nucleotide sequence ID" value="XM_033800267.1"/>
</dbReference>
<evidence type="ECO:0000256" key="5">
    <source>
        <dbReference type="SAM" id="MobiDB-lite"/>
    </source>
</evidence>
<feature type="repeat" description="WD" evidence="4">
    <location>
        <begin position="879"/>
        <end position="920"/>
    </location>
</feature>
<dbReference type="PANTHER" id="PTHR19848:SF8">
    <property type="entry name" value="F-BOX AND WD REPEAT DOMAIN CONTAINING 7"/>
    <property type="match status" value="1"/>
</dbReference>
<dbReference type="InterPro" id="IPR036322">
    <property type="entry name" value="WD40_repeat_dom_sf"/>
</dbReference>
<dbReference type="OrthoDB" id="190105at2759"/>
<feature type="repeat" description="WD" evidence="4">
    <location>
        <begin position="721"/>
        <end position="760"/>
    </location>
</feature>
<evidence type="ECO:0000256" key="3">
    <source>
        <dbReference type="ARBA" id="ARBA00022737"/>
    </source>
</evidence>
<dbReference type="PROSITE" id="PS50181">
    <property type="entry name" value="FBOX"/>
    <property type="match status" value="1"/>
</dbReference>
<keyword evidence="2 4" id="KW-0853">WD repeat</keyword>
<feature type="compositionally biased region" description="Basic and acidic residues" evidence="5">
    <location>
        <begin position="257"/>
        <end position="276"/>
    </location>
</feature>
<dbReference type="Proteomes" id="UP000800097">
    <property type="component" value="Unassembled WGS sequence"/>
</dbReference>
<dbReference type="SUPFAM" id="SSF81383">
    <property type="entry name" value="F-box domain"/>
    <property type="match status" value="1"/>
</dbReference>
<feature type="compositionally biased region" description="Basic residues" evidence="5">
    <location>
        <begin position="589"/>
        <end position="606"/>
    </location>
</feature>
<dbReference type="Pfam" id="PF00400">
    <property type="entry name" value="WD40"/>
    <property type="match status" value="7"/>
</dbReference>
<dbReference type="InterPro" id="IPR001810">
    <property type="entry name" value="F-box_dom"/>
</dbReference>
<feature type="repeat" description="WD" evidence="4">
    <location>
        <begin position="791"/>
        <end position="818"/>
    </location>
</feature>
<protein>
    <submittedName>
        <fullName evidence="7">WD40 repeat-like protein</fullName>
    </submittedName>
</protein>
<dbReference type="SUPFAM" id="SSF50978">
    <property type="entry name" value="WD40 repeat-like"/>
    <property type="match status" value="1"/>
</dbReference>
<dbReference type="InterPro" id="IPR001680">
    <property type="entry name" value="WD40_rpt"/>
</dbReference>
<dbReference type="PROSITE" id="PS50294">
    <property type="entry name" value="WD_REPEATS_REGION"/>
    <property type="match status" value="4"/>
</dbReference>
<dbReference type="AlphaFoldDB" id="A0A6A6JMI8"/>
<evidence type="ECO:0000256" key="1">
    <source>
        <dbReference type="ARBA" id="ARBA00007968"/>
    </source>
</evidence>
<dbReference type="SMART" id="SM00320">
    <property type="entry name" value="WD40"/>
    <property type="match status" value="7"/>
</dbReference>
<evidence type="ECO:0000256" key="2">
    <source>
        <dbReference type="ARBA" id="ARBA00022574"/>
    </source>
</evidence>
<dbReference type="PANTHER" id="PTHR19848">
    <property type="entry name" value="WD40 REPEAT PROTEIN"/>
    <property type="match status" value="1"/>
</dbReference>
<dbReference type="InterPro" id="IPR015943">
    <property type="entry name" value="WD40/YVTN_repeat-like_dom_sf"/>
</dbReference>
<evidence type="ECO:0000313" key="8">
    <source>
        <dbReference type="Proteomes" id="UP000800097"/>
    </source>
</evidence>
<dbReference type="SMART" id="SM00256">
    <property type="entry name" value="FBOX"/>
    <property type="match status" value="1"/>
</dbReference>
<dbReference type="Pfam" id="PF12937">
    <property type="entry name" value="F-box-like"/>
    <property type="match status" value="1"/>
</dbReference>
<name>A0A6A6JMI8_WESOR</name>
<dbReference type="GeneID" id="54553442"/>
<dbReference type="InterPro" id="IPR036047">
    <property type="entry name" value="F-box-like_dom_sf"/>
</dbReference>
<dbReference type="Gene3D" id="2.130.10.10">
    <property type="entry name" value="YVTN repeat-like/Quinoprotein amine dehydrogenase"/>
    <property type="match status" value="1"/>
</dbReference>
<organism evidence="7 8">
    <name type="scientific">Westerdykella ornata</name>
    <dbReference type="NCBI Taxonomy" id="318751"/>
    <lineage>
        <taxon>Eukaryota</taxon>
        <taxon>Fungi</taxon>
        <taxon>Dikarya</taxon>
        <taxon>Ascomycota</taxon>
        <taxon>Pezizomycotina</taxon>
        <taxon>Dothideomycetes</taxon>
        <taxon>Pleosporomycetidae</taxon>
        <taxon>Pleosporales</taxon>
        <taxon>Sporormiaceae</taxon>
        <taxon>Westerdykella</taxon>
    </lineage>
</organism>
<dbReference type="CDD" id="cd00200">
    <property type="entry name" value="WD40"/>
    <property type="match status" value="1"/>
</dbReference>
<gene>
    <name evidence="7" type="ORF">EI97DRAFT_450148</name>
</gene>
<feature type="region of interest" description="Disordered" evidence="5">
    <location>
        <begin position="179"/>
        <end position="290"/>
    </location>
</feature>